<accession>S4NZ87</accession>
<sequence>MCVVIPLSHQRLYLSYRQSLLSIIASEAALSRRSPKNTSTESIFQMSEYDRPLNNYIDAIPHLYLMLLSSGSPDL</sequence>
<dbReference type="EMBL" id="GAIX01011442">
    <property type="protein sequence ID" value="JAA81118.1"/>
    <property type="molecule type" value="Transcribed_RNA"/>
</dbReference>
<evidence type="ECO:0000313" key="1">
    <source>
        <dbReference type="EMBL" id="JAA81118.1"/>
    </source>
</evidence>
<proteinExistence type="predicted"/>
<reference evidence="1" key="1">
    <citation type="journal article" date="2013" name="BMC Genomics">
        <title>Unscrambling butterfly oogenesis.</title>
        <authorList>
            <person name="Carter J.M."/>
            <person name="Baker S.C."/>
            <person name="Pink R."/>
            <person name="Carter D.R."/>
            <person name="Collins A."/>
            <person name="Tomlin J."/>
            <person name="Gibbs M."/>
            <person name="Breuker C.J."/>
        </authorList>
    </citation>
    <scope>NUCLEOTIDE SEQUENCE</scope>
    <source>
        <tissue evidence="1">Ovary</tissue>
    </source>
</reference>
<protein>
    <submittedName>
        <fullName evidence="1">Uncharacterized protein</fullName>
    </submittedName>
</protein>
<name>S4NZ87_9NEOP</name>
<organism evidence="1">
    <name type="scientific">Pararge aegeria</name>
    <name type="common">speckled wood butterfly</name>
    <dbReference type="NCBI Taxonomy" id="116150"/>
    <lineage>
        <taxon>Eukaryota</taxon>
        <taxon>Metazoa</taxon>
        <taxon>Ecdysozoa</taxon>
        <taxon>Arthropoda</taxon>
        <taxon>Hexapoda</taxon>
        <taxon>Insecta</taxon>
        <taxon>Pterygota</taxon>
        <taxon>Neoptera</taxon>
        <taxon>Endopterygota</taxon>
        <taxon>Lepidoptera</taxon>
        <taxon>Glossata</taxon>
        <taxon>Ditrysia</taxon>
        <taxon>Papilionoidea</taxon>
        <taxon>Nymphalidae</taxon>
        <taxon>Satyrinae</taxon>
        <taxon>Satyrini</taxon>
        <taxon>Parargina</taxon>
        <taxon>Pararge</taxon>
    </lineage>
</organism>
<reference evidence="1" key="2">
    <citation type="submission" date="2013-05" db="EMBL/GenBank/DDBJ databases">
        <authorList>
            <person name="Carter J.-M."/>
            <person name="Baker S.C."/>
            <person name="Pink R."/>
            <person name="Carter D.R.F."/>
            <person name="Collins A."/>
            <person name="Tomlin J."/>
            <person name="Gibbs M."/>
            <person name="Breuker C.J."/>
        </authorList>
    </citation>
    <scope>NUCLEOTIDE SEQUENCE</scope>
    <source>
        <tissue evidence="1">Ovary</tissue>
    </source>
</reference>
<dbReference type="AlphaFoldDB" id="S4NZ87"/>